<keyword evidence="4" id="KW-0472">Membrane</keyword>
<dbReference type="InterPro" id="IPR051342">
    <property type="entry name" value="PDZ_scaffold"/>
</dbReference>
<dbReference type="Gene3D" id="2.30.42.10">
    <property type="match status" value="3"/>
</dbReference>
<dbReference type="PANTHER" id="PTHR19964:SF10">
    <property type="entry name" value="MULTIPLE PDZ DOMAIN PROTEIN"/>
    <property type="match status" value="1"/>
</dbReference>
<evidence type="ECO:0000256" key="1">
    <source>
        <dbReference type="ARBA" id="ARBA00004370"/>
    </source>
</evidence>
<keyword evidence="3" id="KW-0677">Repeat</keyword>
<evidence type="ECO:0000259" key="5">
    <source>
        <dbReference type="PROSITE" id="PS50106"/>
    </source>
</evidence>
<dbReference type="EMBL" id="FR904939">
    <property type="protein sequence ID" value="CDQ73937.1"/>
    <property type="molecule type" value="Genomic_DNA"/>
</dbReference>
<proteinExistence type="predicted"/>
<dbReference type="PANTHER" id="PTHR19964">
    <property type="entry name" value="MULTIPLE PDZ DOMAIN PROTEIN"/>
    <property type="match status" value="1"/>
</dbReference>
<dbReference type="CDD" id="cd06669">
    <property type="entry name" value="PDZ5_MUPP1-like"/>
    <property type="match status" value="1"/>
</dbReference>
<keyword evidence="2" id="KW-0597">Phosphoprotein</keyword>
<dbReference type="SUPFAM" id="SSF50156">
    <property type="entry name" value="PDZ domain-like"/>
    <property type="match status" value="3"/>
</dbReference>
<feature type="domain" description="PDZ" evidence="5">
    <location>
        <begin position="203"/>
        <end position="277"/>
    </location>
</feature>
<comment type="subcellular location">
    <subcellularLocation>
        <location evidence="1">Membrane</location>
    </subcellularLocation>
</comment>
<dbReference type="AlphaFoldDB" id="A0A060X3V6"/>
<evidence type="ECO:0000256" key="2">
    <source>
        <dbReference type="ARBA" id="ARBA00022553"/>
    </source>
</evidence>
<dbReference type="SMART" id="SM00228">
    <property type="entry name" value="PDZ"/>
    <property type="match status" value="3"/>
</dbReference>
<dbReference type="FunFam" id="2.30.42.10:FF:000070">
    <property type="entry name" value="Multiple PDZ domain protein"/>
    <property type="match status" value="1"/>
</dbReference>
<dbReference type="Pfam" id="PF13358">
    <property type="entry name" value="DDE_3"/>
    <property type="match status" value="1"/>
</dbReference>
<dbReference type="Gene3D" id="3.30.420.10">
    <property type="entry name" value="Ribonuclease H-like superfamily/Ribonuclease H"/>
    <property type="match status" value="1"/>
</dbReference>
<feature type="domain" description="PDZ" evidence="5">
    <location>
        <begin position="50"/>
        <end position="138"/>
    </location>
</feature>
<evidence type="ECO:0000256" key="3">
    <source>
        <dbReference type="ARBA" id="ARBA00022737"/>
    </source>
</evidence>
<reference evidence="6" key="2">
    <citation type="submission" date="2014-03" db="EMBL/GenBank/DDBJ databases">
        <authorList>
            <person name="Genoscope - CEA"/>
        </authorList>
    </citation>
    <scope>NUCLEOTIDE SEQUENCE</scope>
</reference>
<dbReference type="InterPro" id="IPR001478">
    <property type="entry name" value="PDZ"/>
</dbReference>
<evidence type="ECO:0000256" key="4">
    <source>
        <dbReference type="ARBA" id="ARBA00023136"/>
    </source>
</evidence>
<dbReference type="GO" id="GO:0016020">
    <property type="term" value="C:membrane"/>
    <property type="evidence" value="ECO:0007669"/>
    <property type="project" value="UniProtKB-SubCell"/>
</dbReference>
<feature type="domain" description="PDZ" evidence="5">
    <location>
        <begin position="585"/>
        <end position="653"/>
    </location>
</feature>
<reference evidence="6" key="1">
    <citation type="journal article" date="2014" name="Nat. Commun.">
        <title>The rainbow trout genome provides novel insights into evolution after whole-genome duplication in vertebrates.</title>
        <authorList>
            <person name="Berthelot C."/>
            <person name="Brunet F."/>
            <person name="Chalopin D."/>
            <person name="Juanchich A."/>
            <person name="Bernard M."/>
            <person name="Noel B."/>
            <person name="Bento P."/>
            <person name="Da Silva C."/>
            <person name="Labadie K."/>
            <person name="Alberti A."/>
            <person name="Aury J.M."/>
            <person name="Louis A."/>
            <person name="Dehais P."/>
            <person name="Bardou P."/>
            <person name="Montfort J."/>
            <person name="Klopp C."/>
            <person name="Cabau C."/>
            <person name="Gaspin C."/>
            <person name="Thorgaard G.H."/>
            <person name="Boussaha M."/>
            <person name="Quillet E."/>
            <person name="Guyomard R."/>
            <person name="Galiana D."/>
            <person name="Bobe J."/>
            <person name="Volff J.N."/>
            <person name="Genet C."/>
            <person name="Wincker P."/>
            <person name="Jaillon O."/>
            <person name="Roest Crollius H."/>
            <person name="Guiguen Y."/>
        </authorList>
    </citation>
    <scope>NUCLEOTIDE SEQUENCE [LARGE SCALE GENOMIC DNA]</scope>
</reference>
<dbReference type="CDD" id="cd06668">
    <property type="entry name" value="PDZ4_MUPP1-like"/>
    <property type="match status" value="1"/>
</dbReference>
<dbReference type="InterPro" id="IPR036397">
    <property type="entry name" value="RNaseH_sf"/>
</dbReference>
<dbReference type="CDD" id="cd06670">
    <property type="entry name" value="PDZ6_MUPP1-like"/>
    <property type="match status" value="1"/>
</dbReference>
<dbReference type="GO" id="GO:0003676">
    <property type="term" value="F:nucleic acid binding"/>
    <property type="evidence" value="ECO:0007669"/>
    <property type="project" value="InterPro"/>
</dbReference>
<organism evidence="6 7">
    <name type="scientific">Oncorhynchus mykiss</name>
    <name type="common">Rainbow trout</name>
    <name type="synonym">Salmo gairdneri</name>
    <dbReference type="NCBI Taxonomy" id="8022"/>
    <lineage>
        <taxon>Eukaryota</taxon>
        <taxon>Metazoa</taxon>
        <taxon>Chordata</taxon>
        <taxon>Craniata</taxon>
        <taxon>Vertebrata</taxon>
        <taxon>Euteleostomi</taxon>
        <taxon>Actinopterygii</taxon>
        <taxon>Neopterygii</taxon>
        <taxon>Teleostei</taxon>
        <taxon>Protacanthopterygii</taxon>
        <taxon>Salmoniformes</taxon>
        <taxon>Salmonidae</taxon>
        <taxon>Salmoninae</taxon>
        <taxon>Oncorhynchus</taxon>
    </lineage>
</organism>
<gene>
    <name evidence="6" type="ORF">GSONMT00062852001</name>
</gene>
<dbReference type="InterPro" id="IPR036034">
    <property type="entry name" value="PDZ_sf"/>
</dbReference>
<name>A0A060X3V6_ONCMY</name>
<sequence length="822" mass="90139">MKLPVEDIGVISKLTEDEELELKKKWQETLGPSKEVPVSTMYLLVVHFAVAQVEKFSESSGLGISLDANSGHHYIRSVLPEGPVGRCGKLFSGDELLEVCAHPSQVNGLSLIGETHKEVVSILKELPVCVYMACCRPAPLLKSDRDSGQLGLDEFATEPIMKIQGDLGSFLVFEGSEGVATRENVTDETLGAPLAMWETEIQDIELEKGESGLGFSILDYQDPMDPAKTVIVIRSLVSEGVAEQDGRLLPGDRLMFVNSTNLDNASLEDAVQALKGANIGTVHIGVAKPLPGSPSSFSGICYFIFNALLVKEREEEPAEGHRFWAEPALIDSNEVDLTDERVLAHRFSGEEDDTFQASMIALHGSNCSADLSYQMILQSSTPKSILKPLQSAILESLFQSKSSIGMVMIICNYRYSPSVTDGFSMAHYEECRTATEVDENPPRSARLDLLTEHPFVTLSCLADDTEPFSPEEKPIAFPLPRSIGSHTLMIDNNTLAISDQYLAHQLTQLEPSDLSNSCSPYTDPEPGLNDLGEPMQSLRFPVEPTMAVADIGEMECLMKGDEPSVKQSKEEGDKIRTTGSNFERTITVVKGNSSLGMTVSAVKDGLGMHIRSIIHGGSISRDGRLGVGDLILAINGEPTANLTNTQARAMLRRHSLIGPDMGQKGGACRPKNTITTVKHGGGSIMLWGCFAAGGIGALHKIDVIMRKENYVDILKQHLKTSVRKLKLGCKWVFQMDNVPKHNSKVVTKWLKDNKVKELEWPSQSPDLNPIENLWADLKTCVRARRPTNLTQLHQLCQEEWAINSSNLLWEACRSLPKMFVLS</sequence>
<dbReference type="Proteomes" id="UP000193380">
    <property type="component" value="Unassembled WGS sequence"/>
</dbReference>
<accession>A0A060X3V6</accession>
<dbReference type="Pfam" id="PF00595">
    <property type="entry name" value="PDZ"/>
    <property type="match status" value="2"/>
</dbReference>
<evidence type="ECO:0000313" key="6">
    <source>
        <dbReference type="EMBL" id="CDQ73937.1"/>
    </source>
</evidence>
<dbReference type="PROSITE" id="PS50106">
    <property type="entry name" value="PDZ"/>
    <property type="match status" value="3"/>
</dbReference>
<evidence type="ECO:0000313" key="7">
    <source>
        <dbReference type="Proteomes" id="UP000193380"/>
    </source>
</evidence>
<protein>
    <recommendedName>
        <fullName evidence="5">PDZ domain-containing protein</fullName>
    </recommendedName>
</protein>
<dbReference type="PaxDb" id="8022-A0A060X3V6"/>
<dbReference type="STRING" id="8022.A0A060X3V6"/>
<dbReference type="InterPro" id="IPR038717">
    <property type="entry name" value="Tc1-like_DDE_dom"/>
</dbReference>